<keyword evidence="2" id="KW-1185">Reference proteome</keyword>
<accession>A0A2R3QD58</accession>
<dbReference type="AlphaFoldDB" id="A0A2R3QD58"/>
<protein>
    <submittedName>
        <fullName evidence="1">Uncharacterized protein</fullName>
    </submittedName>
</protein>
<reference evidence="1 2" key="1">
    <citation type="submission" date="2018-03" db="EMBL/GenBank/DDBJ databases">
        <title>Genome sequencing of Melaminivora sp.</title>
        <authorList>
            <person name="Kim S.-J."/>
            <person name="Heo J."/>
            <person name="Ahn J.-H."/>
            <person name="Kwon S.-W."/>
        </authorList>
    </citation>
    <scope>NUCLEOTIDE SEQUENCE [LARGE SCALE GENOMIC DNA]</scope>
    <source>
        <strain evidence="1 2">SC2-9</strain>
    </source>
</reference>
<organism evidence="1 2">
    <name type="scientific">Melaminivora suipulveris</name>
    <dbReference type="NCBI Taxonomy" id="2109913"/>
    <lineage>
        <taxon>Bacteria</taxon>
        <taxon>Pseudomonadati</taxon>
        <taxon>Pseudomonadota</taxon>
        <taxon>Betaproteobacteria</taxon>
        <taxon>Burkholderiales</taxon>
        <taxon>Comamonadaceae</taxon>
        <taxon>Melaminivora</taxon>
    </lineage>
</organism>
<name>A0A2R3QD58_9BURK</name>
<gene>
    <name evidence="1" type="ORF">C6568_10905</name>
</gene>
<evidence type="ECO:0000313" key="1">
    <source>
        <dbReference type="EMBL" id="AVO49705.1"/>
    </source>
</evidence>
<evidence type="ECO:0000313" key="2">
    <source>
        <dbReference type="Proteomes" id="UP000237925"/>
    </source>
</evidence>
<dbReference type="Proteomes" id="UP000237925">
    <property type="component" value="Chromosome"/>
</dbReference>
<proteinExistence type="predicted"/>
<sequence>MSGGRGAAVSVPDAPPTAGVDHLVVLAADLASARPAGARRWFDMDDPALQAQVARHGPQLIHCAASGVHLQSLALEHPQAATLRAACAAIGVAHCVPVRAAQTPQLVARLSTSHGDTTLTSNA</sequence>
<dbReference type="KEGG" id="mela:C6568_10905"/>
<dbReference type="OrthoDB" id="5801364at2"/>
<dbReference type="EMBL" id="CP027667">
    <property type="protein sequence ID" value="AVO49705.1"/>
    <property type="molecule type" value="Genomic_DNA"/>
</dbReference>